<dbReference type="PANTHER" id="PTHR34985:SF1">
    <property type="entry name" value="SLR0554 PROTEIN"/>
    <property type="match status" value="1"/>
</dbReference>
<dbReference type="STRING" id="59926.EV02_0823"/>
<sequence length="441" mass="50772">MISWERWRWEVTTSKAFQDALNEEEPIKEVTPEVVIDPDTGIILSGSGNKTIGPKEALALIDGVAIPSREKPRFKNKPNPKEIVYALGDKPVMNVRTRFIEIGGNEYSLDQINRFYLQQSNPKQRWAKDITTDAVITVAELNEYDPIAAYLHNSSKYDSLPDKDWFNLDQFLFNIDDPIARAFMPRYLVAAVKRACQPACQNRQIPVLIGPQNIGKTELGKSLFGKYYGGGISGKFDIDDVTVLERLWCCELPELDGITRKSQIEAFKDFISRTEDFSRRKYGRGTVRIPRRSVFWGTSNTPPLNDSSGSTRFVCINLPNKELPFEKVNDAFDAIWARAYLEFRKGYQCYSTKDEMISIIERNSDFEYVDSWFEKIEKFLKDTTLEVVTTERIHELLDLDSRHLSNPSYSPRIRKIMAKCGWHYGRPTIGGEQIRGYRKQK</sequence>
<gene>
    <name evidence="2" type="ORF">EV02_0823</name>
</gene>
<evidence type="ECO:0000313" key="2">
    <source>
        <dbReference type="EMBL" id="KGG08155.1"/>
    </source>
</evidence>
<evidence type="ECO:0000313" key="3">
    <source>
        <dbReference type="Proteomes" id="UP000030345"/>
    </source>
</evidence>
<comment type="caution">
    <text evidence="2">The sequence shown here is derived from an EMBL/GenBank/DDBJ whole genome shotgun (WGS) entry which is preliminary data.</text>
</comment>
<evidence type="ECO:0000259" key="1">
    <source>
        <dbReference type="Pfam" id="PF05272"/>
    </source>
</evidence>
<dbReference type="InterPro" id="IPR027417">
    <property type="entry name" value="P-loop_NTPase"/>
</dbReference>
<dbReference type="EMBL" id="JNAS01000002">
    <property type="protein sequence ID" value="KGG08155.1"/>
    <property type="molecule type" value="Genomic_DNA"/>
</dbReference>
<dbReference type="eggNOG" id="COG5545">
    <property type="taxonomic scope" value="Bacteria"/>
</dbReference>
<dbReference type="SUPFAM" id="SSF52540">
    <property type="entry name" value="P-loop containing nucleoside triphosphate hydrolases"/>
    <property type="match status" value="1"/>
</dbReference>
<feature type="domain" description="Virulence-associated protein E-like" evidence="1">
    <location>
        <begin position="172"/>
        <end position="363"/>
    </location>
</feature>
<name>A0A0A2B5U6_PROMR</name>
<dbReference type="Pfam" id="PF05272">
    <property type="entry name" value="VapE-like_dom"/>
    <property type="match status" value="1"/>
</dbReference>
<accession>A0A0A2B5U6</accession>
<reference evidence="3" key="1">
    <citation type="journal article" date="2014" name="Sci. Data">
        <title>Genomes of diverse isolates of the marine cyanobacterium Prochlorococcus.</title>
        <authorList>
            <person name="Biller S."/>
            <person name="Berube P."/>
            <person name="Thompson J."/>
            <person name="Kelly L."/>
            <person name="Roggensack S."/>
            <person name="Awad L."/>
            <person name="Roache-Johnson K."/>
            <person name="Ding H."/>
            <person name="Giovannoni S.J."/>
            <person name="Moore L.R."/>
            <person name="Chisholm S.W."/>
        </authorList>
    </citation>
    <scope>NUCLEOTIDE SEQUENCE [LARGE SCALE GENOMIC DNA]</scope>
    <source>
        <strain evidence="3">SB</strain>
    </source>
</reference>
<proteinExistence type="predicted"/>
<dbReference type="InterPro" id="IPR007936">
    <property type="entry name" value="VapE-like_dom"/>
</dbReference>
<dbReference type="PANTHER" id="PTHR34985">
    <property type="entry name" value="SLR0554 PROTEIN"/>
    <property type="match status" value="1"/>
</dbReference>
<protein>
    <submittedName>
        <fullName evidence="2">Virulence-associated protein E</fullName>
    </submittedName>
</protein>
<dbReference type="AlphaFoldDB" id="A0A0A2B5U6"/>
<dbReference type="Proteomes" id="UP000030345">
    <property type="component" value="Unassembled WGS sequence"/>
</dbReference>
<organism evidence="2 3">
    <name type="scientific">Prochlorococcus marinus str. SB</name>
    <dbReference type="NCBI Taxonomy" id="59926"/>
    <lineage>
        <taxon>Bacteria</taxon>
        <taxon>Bacillati</taxon>
        <taxon>Cyanobacteriota</taxon>
        <taxon>Cyanophyceae</taxon>
        <taxon>Synechococcales</taxon>
        <taxon>Prochlorococcaceae</taxon>
        <taxon>Prochlorococcus</taxon>
    </lineage>
</organism>